<dbReference type="GO" id="GO:0004497">
    <property type="term" value="F:monooxygenase activity"/>
    <property type="evidence" value="ECO:0007669"/>
    <property type="project" value="InterPro"/>
</dbReference>
<dbReference type="SUPFAM" id="SSF48264">
    <property type="entry name" value="Cytochrome P450"/>
    <property type="match status" value="1"/>
</dbReference>
<dbReference type="GO" id="GO:0020037">
    <property type="term" value="F:heme binding"/>
    <property type="evidence" value="ECO:0007669"/>
    <property type="project" value="InterPro"/>
</dbReference>
<proteinExistence type="predicted"/>
<dbReference type="Gene3D" id="1.10.630.10">
    <property type="entry name" value="Cytochrome P450"/>
    <property type="match status" value="1"/>
</dbReference>
<protein>
    <submittedName>
        <fullName evidence="1">Uncharacterized protein</fullName>
    </submittedName>
</protein>
<keyword evidence="2" id="KW-1185">Reference proteome</keyword>
<dbReference type="InterPro" id="IPR036396">
    <property type="entry name" value="Cyt_P450_sf"/>
</dbReference>
<reference evidence="1 2" key="1">
    <citation type="journal article" date="2017" name="Genome Announc.">
        <title>Genome sequence of the saprophytic ascomycete Epicoccum nigrum ICMP 19927 strain isolated from New Zealand.</title>
        <authorList>
            <person name="Fokin M."/>
            <person name="Fleetwood D."/>
            <person name="Weir B.S."/>
            <person name="Villas-Boas S.G."/>
        </authorList>
    </citation>
    <scope>NUCLEOTIDE SEQUENCE [LARGE SCALE GENOMIC DNA]</scope>
    <source>
        <strain evidence="1 2">ICMP 19927</strain>
    </source>
</reference>
<evidence type="ECO:0000313" key="1">
    <source>
        <dbReference type="EMBL" id="OSS55015.1"/>
    </source>
</evidence>
<evidence type="ECO:0000313" key="2">
    <source>
        <dbReference type="Proteomes" id="UP000193240"/>
    </source>
</evidence>
<dbReference type="EMBL" id="KZ107838">
    <property type="protein sequence ID" value="OSS55015.1"/>
    <property type="molecule type" value="Genomic_DNA"/>
</dbReference>
<sequence>MVRILDMFISERYVEHWAKIQQLSRSTAPWSSEALRLYVLEALRLLPSAAPCVRKSEIDPALNDWRDGQAIKKGDTLVLNFAVAGRGGEKFPHPDSLLLTRPLEVYQHLPFIERLHGPLARDIAVAGLAEQLRVFGKMGGLRRAPEAFGTLRAVCENAVVSYLSDAQDAWVPIPPSLKLCFDSLP</sequence>
<name>A0A1Y2MFW2_EPING</name>
<gene>
    <name evidence="1" type="ORF">B5807_01129</name>
</gene>
<dbReference type="Proteomes" id="UP000193240">
    <property type="component" value="Unassembled WGS sequence"/>
</dbReference>
<dbReference type="STRING" id="105696.A0A1Y2MFW2"/>
<dbReference type="InParanoid" id="A0A1Y2MFW2"/>
<accession>A0A1Y2MFW2</accession>
<dbReference type="GO" id="GO:0005506">
    <property type="term" value="F:iron ion binding"/>
    <property type="evidence" value="ECO:0007669"/>
    <property type="project" value="InterPro"/>
</dbReference>
<dbReference type="AlphaFoldDB" id="A0A1Y2MFW2"/>
<organism evidence="1 2">
    <name type="scientific">Epicoccum nigrum</name>
    <name type="common">Soil fungus</name>
    <name type="synonym">Epicoccum purpurascens</name>
    <dbReference type="NCBI Taxonomy" id="105696"/>
    <lineage>
        <taxon>Eukaryota</taxon>
        <taxon>Fungi</taxon>
        <taxon>Dikarya</taxon>
        <taxon>Ascomycota</taxon>
        <taxon>Pezizomycotina</taxon>
        <taxon>Dothideomycetes</taxon>
        <taxon>Pleosporomycetidae</taxon>
        <taxon>Pleosporales</taxon>
        <taxon>Pleosporineae</taxon>
        <taxon>Didymellaceae</taxon>
        <taxon>Epicoccum</taxon>
    </lineage>
</organism>
<dbReference type="GO" id="GO:0016705">
    <property type="term" value="F:oxidoreductase activity, acting on paired donors, with incorporation or reduction of molecular oxygen"/>
    <property type="evidence" value="ECO:0007669"/>
    <property type="project" value="InterPro"/>
</dbReference>